<sequence>MMEIQTILWREFIFFRNNFFRITSSAVMSPLLYFIAFGWGLGHGVVIDGHPYNQYIVPGIIALSSMGTSFNAVSIRILVSKLHERSFEFYMTAPVRMSFLTLGNIIAGALRGLYAASLILTITLLFGIQVHLSLSLLFVVFLNCLLFASFGYIAAMVVNTHYDMNRFNTFVITPMTFLCGTFFSLDNMPVILRNFINILPLTHATKSIRSLMLLGDTNYSSVVILLLFFVSLLSIGVYVSNREIKG</sequence>
<gene>
    <name evidence="1" type="ORF">K4L44_12550</name>
</gene>
<dbReference type="EMBL" id="CP081303">
    <property type="protein sequence ID" value="QZE13410.1"/>
    <property type="molecule type" value="Genomic_DNA"/>
</dbReference>
<name>A0AC61NGQ0_9BACT</name>
<organism evidence="1 2">
    <name type="scientific">Halosquirtibacter laminarini</name>
    <dbReference type="NCBI Taxonomy" id="3374600"/>
    <lineage>
        <taxon>Bacteria</taxon>
        <taxon>Pseudomonadati</taxon>
        <taxon>Bacteroidota</taxon>
        <taxon>Bacteroidia</taxon>
        <taxon>Marinilabiliales</taxon>
        <taxon>Prolixibacteraceae</taxon>
        <taxon>Halosquirtibacter</taxon>
    </lineage>
</organism>
<keyword evidence="2" id="KW-1185">Reference proteome</keyword>
<accession>A0AC61NGQ0</accession>
<protein>
    <submittedName>
        <fullName evidence="1">ABC transporter permease</fullName>
    </submittedName>
</protein>
<dbReference type="Proteomes" id="UP000826212">
    <property type="component" value="Chromosome"/>
</dbReference>
<reference evidence="1" key="1">
    <citation type="submission" date="2021-08" db="EMBL/GenBank/DDBJ databases">
        <title>Novel anaerobic bacterium isolated from sea squirt in East Sea, Republic of Korea.</title>
        <authorList>
            <person name="Nguyen T.H."/>
            <person name="Li Z."/>
            <person name="Lee Y.-J."/>
            <person name="Ko J."/>
            <person name="Kim S.-G."/>
        </authorList>
    </citation>
    <scope>NUCLEOTIDE SEQUENCE</scope>
    <source>
        <strain evidence="1">KCTC 25031</strain>
    </source>
</reference>
<proteinExistence type="predicted"/>
<evidence type="ECO:0000313" key="2">
    <source>
        <dbReference type="Proteomes" id="UP000826212"/>
    </source>
</evidence>
<evidence type="ECO:0000313" key="1">
    <source>
        <dbReference type="EMBL" id="QZE13410.1"/>
    </source>
</evidence>